<dbReference type="Proteomes" id="UP000445309">
    <property type="component" value="Unassembled WGS sequence"/>
</dbReference>
<proteinExistence type="predicted"/>
<dbReference type="RefSeq" id="WP_162074142.1">
    <property type="nucleotide sequence ID" value="NZ_CACVBY010000109.1"/>
</dbReference>
<evidence type="ECO:0000313" key="1">
    <source>
        <dbReference type="EMBL" id="CAA7392466.1"/>
    </source>
</evidence>
<accession>A0A6N4XYK3</accession>
<organism evidence="1 2">
    <name type="scientific">Chryseobacterium fistulae</name>
    <dbReference type="NCBI Taxonomy" id="2675058"/>
    <lineage>
        <taxon>Bacteria</taxon>
        <taxon>Pseudomonadati</taxon>
        <taxon>Bacteroidota</taxon>
        <taxon>Flavobacteriia</taxon>
        <taxon>Flavobacteriales</taxon>
        <taxon>Weeksellaceae</taxon>
        <taxon>Chryseobacterium group</taxon>
        <taxon>Chryseobacterium</taxon>
    </lineage>
</organism>
<evidence type="ECO:0000313" key="2">
    <source>
        <dbReference type="Proteomes" id="UP000445309"/>
    </source>
</evidence>
<protein>
    <submittedName>
        <fullName evidence="1">Uncharacterized protein</fullName>
    </submittedName>
</protein>
<keyword evidence="2" id="KW-1185">Reference proteome</keyword>
<name>A0A6N4XYK3_9FLAO</name>
<gene>
    <name evidence="1" type="ORF">CHRY9393_03186</name>
</gene>
<dbReference type="AlphaFoldDB" id="A0A6N4XYK3"/>
<dbReference type="EMBL" id="CACVBY010000109">
    <property type="protein sequence ID" value="CAA7392466.1"/>
    <property type="molecule type" value="Genomic_DNA"/>
</dbReference>
<sequence length="120" mass="13969">MREIFQPSLPQPSRFFKTLAVRCSLVQNFFDNKNQEIYTQNRVKKMVMSIDNFGVTNLFKACSYLAEQTISCKFIFTKKVRHNFIKNHEIPCKAFIHGIYKEVEKCVLSGMQVNFSICSG</sequence>
<reference evidence="1 2" key="1">
    <citation type="submission" date="2020-01" db="EMBL/GenBank/DDBJ databases">
        <authorList>
            <person name="Rodrigo-Torres L."/>
            <person name="Arahal R. D."/>
            <person name="Lucena T."/>
        </authorList>
    </citation>
    <scope>NUCLEOTIDE SEQUENCE [LARGE SCALE GENOMIC DNA]</scope>
    <source>
        <strain evidence="1 2">CECT 9393</strain>
    </source>
</reference>